<comment type="caution">
    <text evidence="2">Lacks conserved residue(s) required for the propagation of feature annotation.</text>
</comment>
<proteinExistence type="predicted"/>
<accession>A0A840RM06</accession>
<dbReference type="PROSITE" id="PS50110">
    <property type="entry name" value="RESPONSE_REGULATORY"/>
    <property type="match status" value="1"/>
</dbReference>
<dbReference type="PANTHER" id="PTHR44591:SF3">
    <property type="entry name" value="RESPONSE REGULATORY DOMAIN-CONTAINING PROTEIN"/>
    <property type="match status" value="1"/>
</dbReference>
<dbReference type="GO" id="GO:0000160">
    <property type="term" value="P:phosphorelay signal transduction system"/>
    <property type="evidence" value="ECO:0007669"/>
    <property type="project" value="InterPro"/>
</dbReference>
<name>A0A840RM06_9BURK</name>
<dbReference type="Proteomes" id="UP000571084">
    <property type="component" value="Unassembled WGS sequence"/>
</dbReference>
<dbReference type="InterPro" id="IPR050595">
    <property type="entry name" value="Bact_response_regulator"/>
</dbReference>
<protein>
    <submittedName>
        <fullName evidence="4">CheY-like chemotaxis protein</fullName>
    </submittedName>
</protein>
<evidence type="ECO:0000256" key="1">
    <source>
        <dbReference type="ARBA" id="ARBA00022553"/>
    </source>
</evidence>
<comment type="caution">
    <text evidence="4">The sequence shown here is derived from an EMBL/GenBank/DDBJ whole genome shotgun (WGS) entry which is preliminary data.</text>
</comment>
<reference evidence="4 5" key="1">
    <citation type="submission" date="2020-08" db="EMBL/GenBank/DDBJ databases">
        <title>Genomic Encyclopedia of Type Strains, Phase IV (KMG-IV): sequencing the most valuable type-strain genomes for metagenomic binning, comparative biology and taxonomic classification.</title>
        <authorList>
            <person name="Goeker M."/>
        </authorList>
    </citation>
    <scope>NUCLEOTIDE SEQUENCE [LARGE SCALE GENOMIC DNA]</scope>
    <source>
        <strain evidence="4 5">DSM 23240</strain>
    </source>
</reference>
<sequence length="279" mass="31760">MKEKIQSVAVQLSGFSPREINIFDATFAVESHRSYRYFRLPADSLQRADISLVNADNLQALATLTQTQAENACPILLIGTALVEMPFLAIARPIRWLRLFDALDQLISQHRHILSQQNAETPLLAVGLPERRRRERLDLDLTDPRDYEKMRSRPPQTDRILVVDRDALFRDDLALTMLKRLVPVEWVGDSAAANEVYTKLPISIILINPQLSGLDPYFFCRKIKQWHNKTRITVIFLADRGFAYDPALAQQSGCDGFLMRDLGQPQIFTALSKFLLSPA</sequence>
<dbReference type="InterPro" id="IPR001789">
    <property type="entry name" value="Sig_transdc_resp-reg_receiver"/>
</dbReference>
<organism evidence="4 5">
    <name type="scientific">Glaciimonas immobilis</name>
    <dbReference type="NCBI Taxonomy" id="728004"/>
    <lineage>
        <taxon>Bacteria</taxon>
        <taxon>Pseudomonadati</taxon>
        <taxon>Pseudomonadota</taxon>
        <taxon>Betaproteobacteria</taxon>
        <taxon>Burkholderiales</taxon>
        <taxon>Oxalobacteraceae</taxon>
        <taxon>Glaciimonas</taxon>
    </lineage>
</organism>
<evidence type="ECO:0000313" key="4">
    <source>
        <dbReference type="EMBL" id="MBB5198793.1"/>
    </source>
</evidence>
<dbReference type="AlphaFoldDB" id="A0A840RM06"/>
<keyword evidence="1" id="KW-0597">Phosphoprotein</keyword>
<dbReference type="InterPro" id="IPR011006">
    <property type="entry name" value="CheY-like_superfamily"/>
</dbReference>
<dbReference type="SMART" id="SM00448">
    <property type="entry name" value="REC"/>
    <property type="match status" value="1"/>
</dbReference>
<evidence type="ECO:0000259" key="3">
    <source>
        <dbReference type="PROSITE" id="PS50110"/>
    </source>
</evidence>
<gene>
    <name evidence="4" type="ORF">HNR39_000603</name>
</gene>
<dbReference type="PANTHER" id="PTHR44591">
    <property type="entry name" value="STRESS RESPONSE REGULATOR PROTEIN 1"/>
    <property type="match status" value="1"/>
</dbReference>
<evidence type="ECO:0000313" key="5">
    <source>
        <dbReference type="Proteomes" id="UP000571084"/>
    </source>
</evidence>
<feature type="domain" description="Response regulatory" evidence="3">
    <location>
        <begin position="159"/>
        <end position="275"/>
    </location>
</feature>
<dbReference type="Gene3D" id="3.40.50.2300">
    <property type="match status" value="1"/>
</dbReference>
<keyword evidence="5" id="KW-1185">Reference proteome</keyword>
<dbReference type="RefSeq" id="WP_168052989.1">
    <property type="nucleotide sequence ID" value="NZ_JAAOZT010000002.1"/>
</dbReference>
<evidence type="ECO:0000256" key="2">
    <source>
        <dbReference type="PROSITE-ProRule" id="PRU00169"/>
    </source>
</evidence>
<dbReference type="EMBL" id="JACHHQ010000001">
    <property type="protein sequence ID" value="MBB5198793.1"/>
    <property type="molecule type" value="Genomic_DNA"/>
</dbReference>
<dbReference type="SUPFAM" id="SSF52172">
    <property type="entry name" value="CheY-like"/>
    <property type="match status" value="1"/>
</dbReference>